<reference evidence="1 2" key="1">
    <citation type="submission" date="2019-03" db="EMBL/GenBank/DDBJ databases">
        <title>Single cell metagenomics reveals metabolic interactions within the superorganism composed of flagellate Streblomastix strix and complex community of Bacteroidetes bacteria on its surface.</title>
        <authorList>
            <person name="Treitli S.C."/>
            <person name="Kolisko M."/>
            <person name="Husnik F."/>
            <person name="Keeling P."/>
            <person name="Hampl V."/>
        </authorList>
    </citation>
    <scope>NUCLEOTIDE SEQUENCE [LARGE SCALE GENOMIC DNA]</scope>
    <source>
        <strain evidence="1">ST1C</strain>
    </source>
</reference>
<organism evidence="1 2">
    <name type="scientific">Streblomastix strix</name>
    <dbReference type="NCBI Taxonomy" id="222440"/>
    <lineage>
        <taxon>Eukaryota</taxon>
        <taxon>Metamonada</taxon>
        <taxon>Preaxostyla</taxon>
        <taxon>Oxymonadida</taxon>
        <taxon>Streblomastigidae</taxon>
        <taxon>Streblomastix</taxon>
    </lineage>
</organism>
<protein>
    <submittedName>
        <fullName evidence="1">Uncharacterized protein</fullName>
    </submittedName>
</protein>
<dbReference type="Proteomes" id="UP000324800">
    <property type="component" value="Unassembled WGS sequence"/>
</dbReference>
<dbReference type="AlphaFoldDB" id="A0A5J4VLQ0"/>
<dbReference type="EMBL" id="SNRW01006179">
    <property type="protein sequence ID" value="KAA6383567.1"/>
    <property type="molecule type" value="Genomic_DNA"/>
</dbReference>
<proteinExistence type="predicted"/>
<name>A0A5J4VLQ0_9EUKA</name>
<evidence type="ECO:0000313" key="2">
    <source>
        <dbReference type="Proteomes" id="UP000324800"/>
    </source>
</evidence>
<gene>
    <name evidence="1" type="ORF">EZS28_020904</name>
</gene>
<comment type="caution">
    <text evidence="1">The sequence shown here is derived from an EMBL/GenBank/DDBJ whole genome shotgun (WGS) entry which is preliminary data.</text>
</comment>
<accession>A0A5J4VLQ0</accession>
<sequence length="128" mass="14753">MRPAQIDGISLSHTVIKENSDKADLKLQPKARTGLHSYKLPRTKDTIVCPRTTFLDWIRKIENRRGRNYKNSRQTTQLVIMGLDETLLNTYTGHARNSKSTNDYYVFAERLKDSEIATKQSDTHGLMK</sequence>
<evidence type="ECO:0000313" key="1">
    <source>
        <dbReference type="EMBL" id="KAA6383567.1"/>
    </source>
</evidence>